<evidence type="ECO:0000256" key="2">
    <source>
        <dbReference type="ARBA" id="ARBA00022499"/>
    </source>
</evidence>
<dbReference type="Pfam" id="PF14631">
    <property type="entry name" value="FancD2"/>
    <property type="match status" value="1"/>
</dbReference>
<dbReference type="GO" id="GO:0005634">
    <property type="term" value="C:nucleus"/>
    <property type="evidence" value="ECO:0007669"/>
    <property type="project" value="UniProtKB-SubCell"/>
</dbReference>
<dbReference type="AlphaFoldDB" id="D2DJT9"/>
<dbReference type="PANTHER" id="PTHR32086:SF0">
    <property type="entry name" value="FANCONI ANEMIA GROUP D2 PROTEIN"/>
    <property type="match status" value="1"/>
</dbReference>
<reference evidence="7" key="1">
    <citation type="submission" date="2008-12" db="EMBL/GenBank/DDBJ databases">
        <title>Smed-cdc73 regulates self-renewal in planarian stem cells.</title>
        <authorList>
            <person name="Kang H."/>
            <person name="Sanchez Alvarado A."/>
        </authorList>
    </citation>
    <scope>NUCLEOTIDE SEQUENCE</scope>
</reference>
<evidence type="ECO:0000256" key="3">
    <source>
        <dbReference type="ARBA" id="ARBA00022843"/>
    </source>
</evidence>
<dbReference type="EMBL" id="FJ588610">
    <property type="protein sequence ID" value="ACT98276.1"/>
    <property type="molecule type" value="mRNA"/>
</dbReference>
<dbReference type="GO" id="GO:0036297">
    <property type="term" value="P:interstrand cross-link repair"/>
    <property type="evidence" value="ECO:0007669"/>
    <property type="project" value="TreeGrafter"/>
</dbReference>
<proteinExistence type="evidence at transcript level"/>
<dbReference type="InterPro" id="IPR029448">
    <property type="entry name" value="FANCD2"/>
</dbReference>
<evidence type="ECO:0000256" key="6">
    <source>
        <dbReference type="SAM" id="MobiDB-lite"/>
    </source>
</evidence>
<evidence type="ECO:0000256" key="5">
    <source>
        <dbReference type="ARBA" id="ARBA00093456"/>
    </source>
</evidence>
<comment type="similarity">
    <text evidence="5">Belongs to the Fanconi anemia protein FANCD2 family.</text>
</comment>
<comment type="subcellular location">
    <subcellularLocation>
        <location evidence="1">Nucleus</location>
    </subcellularLocation>
</comment>
<dbReference type="GO" id="GO:1990918">
    <property type="term" value="P:double-strand break repair involved in meiotic recombination"/>
    <property type="evidence" value="ECO:0007669"/>
    <property type="project" value="TreeGrafter"/>
</dbReference>
<feature type="region of interest" description="Disordered" evidence="6">
    <location>
        <begin position="776"/>
        <end position="808"/>
    </location>
</feature>
<sequence length="905" mass="103053">MIRGIETNRINFTQFLQPVKSNYDLYLFSTPKSLCQICLMIPKLNDFLIEMLVNKICECSLTNDDEDNELAILCLNQFKWNVYNKNMNEIVDKLLDVGYIANNFVQNHLISIFPDICQDKCNPRLAEKLHDWMSSNNYLITSSLDTISKLNLPTSFLKEIELLVMNMLDSATMGMLPSLITFLIKNTDKNNLVELIDKIRINVEFENLNSMFNSAVSSTPLMHVRSESSCGVKLINSLKINLQFNPYLRKAWLKSISTKSDSVRSPSFDFIILLIIFNEYKVEMHVITNIIKSKITKEQFTQQTIETVFKYHFSILKPIYRGFLTIINSIMISDKGLLLDFAKEAYYNAFMNPNKDFIIDQIFEYLIADISTKPKSNINAILEVLKHLAENCRNKIQLFYTQISGLLSNNLEFNSIQIYNIYSIFGIIAFKDISENDDIFGDEKQIRNHVILLVKKQLQNPNFLIKRNGGIGAVTLMKYLCNVDVNTDSTVNAITNLLNSAGGVLNDTEEEQQSQMTNSQKIVSKILKLLLSYSETVPELIIVVFDELYRLISTGEITEINVEKIIEKIISDSFLYNFTSEIDEIDEIDKKDRHLLFGVGVGLDYCEIAVIVSQSNSSSNLIGKTAKIHLPAHFRLLALLELRNKKSLCEINALFGCPVRFVGGFDSVEAVELQTVINWLIEVVNAFSSDINNGGGIDNFRLKMVQRMKLIVEQVSNLQSMLLLSVQSKPTKLPIIQASNVGYGVVGVGGGGGGGSHLLINVTEIIIKKVSVKRKTVKKKKKSKKSKQNHDNNNNKTTTVGNSIQESDESEELFETDKIENATSVRCKLLEENLRFCFRELDLSVFTMLSSLTKSDLVLFDHNSELLGWKELKYYLSDLWMKVEHCFRDRNELPNGFKLVFFLLK</sequence>
<protein>
    <submittedName>
        <fullName evidence="7">Fancd2-like protein</fullName>
    </submittedName>
</protein>
<keyword evidence="2" id="KW-1017">Isopeptide bond</keyword>
<feature type="compositionally biased region" description="Basic residues" evidence="6">
    <location>
        <begin position="776"/>
        <end position="787"/>
    </location>
</feature>
<evidence type="ECO:0000256" key="1">
    <source>
        <dbReference type="ARBA" id="ARBA00004123"/>
    </source>
</evidence>
<feature type="non-terminal residue" evidence="7">
    <location>
        <position position="1"/>
    </location>
</feature>
<dbReference type="GO" id="GO:0031573">
    <property type="term" value="P:mitotic intra-S DNA damage checkpoint signaling"/>
    <property type="evidence" value="ECO:0007669"/>
    <property type="project" value="TreeGrafter"/>
</dbReference>
<keyword evidence="3" id="KW-0832">Ubl conjugation</keyword>
<feature type="compositionally biased region" description="Low complexity" evidence="6">
    <location>
        <begin position="791"/>
        <end position="800"/>
    </location>
</feature>
<dbReference type="PANTHER" id="PTHR32086">
    <property type="entry name" value="FANCONI ANEMIA GROUP D2 PROTEIN"/>
    <property type="match status" value="1"/>
</dbReference>
<accession>D2DJT9</accession>
<organism evidence="7">
    <name type="scientific">Schmidtea mediterranea</name>
    <name type="common">Freshwater planarian flatworm</name>
    <dbReference type="NCBI Taxonomy" id="79327"/>
    <lineage>
        <taxon>Eukaryota</taxon>
        <taxon>Metazoa</taxon>
        <taxon>Spiralia</taxon>
        <taxon>Lophotrochozoa</taxon>
        <taxon>Platyhelminthes</taxon>
        <taxon>Rhabditophora</taxon>
        <taxon>Seriata</taxon>
        <taxon>Tricladida</taxon>
        <taxon>Continenticola</taxon>
        <taxon>Geoplanoidea</taxon>
        <taxon>Dugesiidae</taxon>
        <taxon>Schmidtea</taxon>
    </lineage>
</organism>
<dbReference type="GO" id="GO:0070182">
    <property type="term" value="F:DNA polymerase binding"/>
    <property type="evidence" value="ECO:0007669"/>
    <property type="project" value="TreeGrafter"/>
</dbReference>
<evidence type="ECO:0000313" key="7">
    <source>
        <dbReference type="EMBL" id="ACT98276.1"/>
    </source>
</evidence>
<dbReference type="GO" id="GO:0000793">
    <property type="term" value="C:condensed chromosome"/>
    <property type="evidence" value="ECO:0007669"/>
    <property type="project" value="TreeGrafter"/>
</dbReference>
<dbReference type="GO" id="GO:0007129">
    <property type="term" value="P:homologous chromosome pairing at meiosis"/>
    <property type="evidence" value="ECO:0007669"/>
    <property type="project" value="TreeGrafter"/>
</dbReference>
<name>D2DJT9_SCHMD</name>
<evidence type="ECO:0000256" key="4">
    <source>
        <dbReference type="ARBA" id="ARBA00023242"/>
    </source>
</evidence>
<keyword evidence="4" id="KW-0539">Nucleus</keyword>